<dbReference type="InterPro" id="IPR036328">
    <property type="entry name" value="MliC_sf"/>
</dbReference>
<dbReference type="PROSITE" id="PS51257">
    <property type="entry name" value="PROKAR_LIPOPROTEIN"/>
    <property type="match status" value="1"/>
</dbReference>
<reference evidence="6 7" key="1">
    <citation type="submission" date="2020-07" db="EMBL/GenBank/DDBJ databases">
        <title>Bacterium isolated from marine sediment.</title>
        <authorList>
            <person name="Shang D."/>
        </authorList>
    </citation>
    <scope>NUCLEOTIDE SEQUENCE [LARGE SCALE GENOMIC DNA]</scope>
    <source>
        <strain evidence="6 7">F6074</strain>
    </source>
</reference>
<dbReference type="InterPro" id="IPR018660">
    <property type="entry name" value="MliC"/>
</dbReference>
<evidence type="ECO:0000313" key="6">
    <source>
        <dbReference type="EMBL" id="MBA6154298.1"/>
    </source>
</evidence>
<keyword evidence="4" id="KW-0449">Lipoprotein</keyword>
<dbReference type="AlphaFoldDB" id="A0A7W2M7X8"/>
<evidence type="ECO:0000256" key="1">
    <source>
        <dbReference type="ARBA" id="ARBA00022729"/>
    </source>
</evidence>
<name>A0A7W2M7X8_9FLAO</name>
<evidence type="ECO:0000313" key="7">
    <source>
        <dbReference type="Proteomes" id="UP000541857"/>
    </source>
</evidence>
<organism evidence="6 7">
    <name type="scientific">Gelidibacter maritimus</name>
    <dbReference type="NCBI Taxonomy" id="2761487"/>
    <lineage>
        <taxon>Bacteria</taxon>
        <taxon>Pseudomonadati</taxon>
        <taxon>Bacteroidota</taxon>
        <taxon>Flavobacteriia</taxon>
        <taxon>Flavobacteriales</taxon>
        <taxon>Flavobacteriaceae</taxon>
        <taxon>Gelidibacter</taxon>
    </lineage>
</organism>
<keyword evidence="1" id="KW-0732">Signal</keyword>
<dbReference type="Pfam" id="PF09864">
    <property type="entry name" value="MliC"/>
    <property type="match status" value="2"/>
</dbReference>
<accession>A0A7W2M7X8</accession>
<dbReference type="EMBL" id="JACGLT010000017">
    <property type="protein sequence ID" value="MBA6154298.1"/>
    <property type="molecule type" value="Genomic_DNA"/>
</dbReference>
<evidence type="ECO:0000259" key="5">
    <source>
        <dbReference type="Pfam" id="PF09864"/>
    </source>
</evidence>
<sequence>MTKSILTMTMLTALFLSSCKESPKQENTETTSSEQVADDIVTSTSIDADGNKLEMIFNNTKGTATLNFKGETIELVAEKSASGIWYTNEHYELRGKGNDIELKKDGELVFIHNDAIITTSLKNKEGQTLDMTINNTTNTAKVYLDGGEQIDLKGQNPASGIWYKNDQYELRGKGNDITLTKDGEVIYEHNDDIVQTSLKNEKGQTLDLTFNNTTNEVKAYLDGGDQIELVGQKPASGIWYKNEHYELRGKGNNLELKKDGELVFKN</sequence>
<keyword evidence="3" id="KW-0564">Palmitate</keyword>
<evidence type="ECO:0000256" key="3">
    <source>
        <dbReference type="ARBA" id="ARBA00023139"/>
    </source>
</evidence>
<keyword evidence="7" id="KW-1185">Reference proteome</keyword>
<feature type="domain" description="C-type lysozyme inhibitor" evidence="5">
    <location>
        <begin position="49"/>
        <end position="106"/>
    </location>
</feature>
<evidence type="ECO:0000256" key="2">
    <source>
        <dbReference type="ARBA" id="ARBA00023136"/>
    </source>
</evidence>
<protein>
    <submittedName>
        <fullName evidence="6">MliC family protein</fullName>
    </submittedName>
</protein>
<dbReference type="SUPFAM" id="SSF141488">
    <property type="entry name" value="YdhA-like"/>
    <property type="match status" value="2"/>
</dbReference>
<evidence type="ECO:0000256" key="4">
    <source>
        <dbReference type="ARBA" id="ARBA00023288"/>
    </source>
</evidence>
<dbReference type="Proteomes" id="UP000541857">
    <property type="component" value="Unassembled WGS sequence"/>
</dbReference>
<dbReference type="Gene3D" id="2.40.128.200">
    <property type="match status" value="3"/>
</dbReference>
<keyword evidence="2" id="KW-0472">Membrane</keyword>
<proteinExistence type="predicted"/>
<comment type="caution">
    <text evidence="6">The sequence shown here is derived from an EMBL/GenBank/DDBJ whole genome shotgun (WGS) entry which is preliminary data.</text>
</comment>
<feature type="domain" description="C-type lysozyme inhibitor" evidence="5">
    <location>
        <begin position="125"/>
        <end position="184"/>
    </location>
</feature>
<gene>
    <name evidence="6" type="ORF">H3Z82_16345</name>
</gene>